<dbReference type="Pfam" id="PF00072">
    <property type="entry name" value="Response_reg"/>
    <property type="match status" value="1"/>
</dbReference>
<dbReference type="EMBL" id="JBEPLW010000028">
    <property type="protein sequence ID" value="MET3576614.1"/>
    <property type="molecule type" value="Genomic_DNA"/>
</dbReference>
<dbReference type="InterPro" id="IPR051677">
    <property type="entry name" value="AfsR-DnrI-RedD_regulator"/>
</dbReference>
<dbReference type="InterPro" id="IPR001867">
    <property type="entry name" value="OmpR/PhoB-type_DNA-bd"/>
</dbReference>
<dbReference type="SUPFAM" id="SSF52172">
    <property type="entry name" value="CheY-like"/>
    <property type="match status" value="1"/>
</dbReference>
<dbReference type="SMART" id="SM00448">
    <property type="entry name" value="REC"/>
    <property type="match status" value="1"/>
</dbReference>
<dbReference type="Gene3D" id="1.10.10.10">
    <property type="entry name" value="Winged helix-like DNA-binding domain superfamily/Winged helix DNA-binding domain"/>
    <property type="match status" value="1"/>
</dbReference>
<dbReference type="Pfam" id="PF03704">
    <property type="entry name" value="BTAD"/>
    <property type="match status" value="1"/>
</dbReference>
<gene>
    <name evidence="8" type="ORF">ABID49_002543</name>
</gene>
<comment type="similarity">
    <text evidence="1">Belongs to the AfsR/DnrI/RedD regulatory family.</text>
</comment>
<dbReference type="InterPro" id="IPR011006">
    <property type="entry name" value="CheY-like_superfamily"/>
</dbReference>
<keyword evidence="5" id="KW-0804">Transcription</keyword>
<dbReference type="SUPFAM" id="SSF48452">
    <property type="entry name" value="TPR-like"/>
    <property type="match status" value="1"/>
</dbReference>
<dbReference type="Proteomes" id="UP001549099">
    <property type="component" value="Unassembled WGS sequence"/>
</dbReference>
<dbReference type="PANTHER" id="PTHR35807">
    <property type="entry name" value="TRANSCRIPTIONAL REGULATOR REDD-RELATED"/>
    <property type="match status" value="1"/>
</dbReference>
<dbReference type="RefSeq" id="WP_354198811.1">
    <property type="nucleotide sequence ID" value="NZ_JBEPLW010000028.1"/>
</dbReference>
<dbReference type="Pfam" id="PF00486">
    <property type="entry name" value="Trans_reg_C"/>
    <property type="match status" value="1"/>
</dbReference>
<keyword evidence="3" id="KW-0805">Transcription regulation</keyword>
<evidence type="ECO:0000256" key="6">
    <source>
        <dbReference type="PROSITE-ProRule" id="PRU00169"/>
    </source>
</evidence>
<dbReference type="PROSITE" id="PS50110">
    <property type="entry name" value="RESPONSE_REGULATORY"/>
    <property type="match status" value="1"/>
</dbReference>
<evidence type="ECO:0000256" key="1">
    <source>
        <dbReference type="ARBA" id="ARBA00005820"/>
    </source>
</evidence>
<evidence type="ECO:0000313" key="9">
    <source>
        <dbReference type="Proteomes" id="UP001549099"/>
    </source>
</evidence>
<comment type="caution">
    <text evidence="8">The sequence shown here is derived from an EMBL/GenBank/DDBJ whole genome shotgun (WGS) entry which is preliminary data.</text>
</comment>
<dbReference type="InterPro" id="IPR001789">
    <property type="entry name" value="Sig_transdc_resp-reg_receiver"/>
</dbReference>
<sequence>MIRAVLIDDEKLALTTLSRKLSETGKIEIINTYTDPAKLLGNLERDAAEAAFVDIEMGPVSGLDLAEEILHRVPDMQIVFVTGHSEYAVRAFELDSIDYILKPVTTGRLNKTVARLKGKVADARESARPAPAPNPLCITTLGEFRAFYGGRPLAFKTAKVKELLAFLIVQRNIPVHRDVLIDSLWPEQQYKKAKIHLHTCLSHLRKTLEQAGHPGAISFSGQSYTLTPGPLELDLDLIRAASAEDTGIRSMEKAVGAYKGRLFEQEAYPWATKQAEDIHRQVIVLLDRLIDFYQEEDLERALEYLHLQQIHDPYLDRSIRNRMLVLVQQGNRMEALRLYEQHVRLLDEELGIDPDARLTELYRLLSKA</sequence>
<reference evidence="8 9" key="1">
    <citation type="submission" date="2024-06" db="EMBL/GenBank/DDBJ databases">
        <title>Genomic Encyclopedia of Type Strains, Phase IV (KMG-IV): sequencing the most valuable type-strain genomes for metagenomic binning, comparative biology and taxonomic classification.</title>
        <authorList>
            <person name="Goeker M."/>
        </authorList>
    </citation>
    <scope>NUCLEOTIDE SEQUENCE [LARGE SCALE GENOMIC DNA]</scope>
    <source>
        <strain evidence="8 9">DSM 26128</strain>
    </source>
</reference>
<dbReference type="SMART" id="SM01043">
    <property type="entry name" value="BTAD"/>
    <property type="match status" value="1"/>
</dbReference>
<dbReference type="SUPFAM" id="SSF46894">
    <property type="entry name" value="C-terminal effector domain of the bipartite response regulators"/>
    <property type="match status" value="1"/>
</dbReference>
<feature type="domain" description="Response regulatory" evidence="7">
    <location>
        <begin position="3"/>
        <end position="117"/>
    </location>
</feature>
<dbReference type="InterPro" id="IPR005158">
    <property type="entry name" value="BTAD"/>
</dbReference>
<name>A0ABV2GEA0_9BACL</name>
<organism evidence="8 9">
    <name type="scientific">Bhargavaea ullalensis</name>
    <dbReference type="NCBI Taxonomy" id="1265685"/>
    <lineage>
        <taxon>Bacteria</taxon>
        <taxon>Bacillati</taxon>
        <taxon>Bacillota</taxon>
        <taxon>Bacilli</taxon>
        <taxon>Bacillales</taxon>
        <taxon>Caryophanaceae</taxon>
        <taxon>Bhargavaea</taxon>
    </lineage>
</organism>
<keyword evidence="6" id="KW-0597">Phosphoprotein</keyword>
<feature type="modified residue" description="4-aspartylphosphate" evidence="6">
    <location>
        <position position="54"/>
    </location>
</feature>
<evidence type="ECO:0000256" key="2">
    <source>
        <dbReference type="ARBA" id="ARBA00023012"/>
    </source>
</evidence>
<evidence type="ECO:0000256" key="3">
    <source>
        <dbReference type="ARBA" id="ARBA00023015"/>
    </source>
</evidence>
<evidence type="ECO:0000256" key="4">
    <source>
        <dbReference type="ARBA" id="ARBA00023125"/>
    </source>
</evidence>
<dbReference type="Gene3D" id="3.40.50.2300">
    <property type="match status" value="1"/>
</dbReference>
<dbReference type="InterPro" id="IPR011990">
    <property type="entry name" value="TPR-like_helical_dom_sf"/>
</dbReference>
<evidence type="ECO:0000259" key="7">
    <source>
        <dbReference type="PROSITE" id="PS50110"/>
    </source>
</evidence>
<accession>A0ABV2GEA0</accession>
<proteinExistence type="inferred from homology"/>
<evidence type="ECO:0000256" key="5">
    <source>
        <dbReference type="ARBA" id="ARBA00023163"/>
    </source>
</evidence>
<keyword evidence="2" id="KW-0902">Two-component regulatory system</keyword>
<dbReference type="Gene3D" id="1.25.40.10">
    <property type="entry name" value="Tetratricopeptide repeat domain"/>
    <property type="match status" value="1"/>
</dbReference>
<evidence type="ECO:0000313" key="8">
    <source>
        <dbReference type="EMBL" id="MET3576614.1"/>
    </source>
</evidence>
<keyword evidence="4" id="KW-0238">DNA-binding</keyword>
<dbReference type="InterPro" id="IPR036388">
    <property type="entry name" value="WH-like_DNA-bd_sf"/>
</dbReference>
<keyword evidence="9" id="KW-1185">Reference proteome</keyword>
<protein>
    <submittedName>
        <fullName evidence="8">Two-component SAPR family response regulator</fullName>
    </submittedName>
</protein>
<dbReference type="InterPro" id="IPR016032">
    <property type="entry name" value="Sig_transdc_resp-reg_C-effctor"/>
</dbReference>